<evidence type="ECO:0000313" key="3">
    <source>
        <dbReference type="Proteomes" id="UP000543030"/>
    </source>
</evidence>
<name>A0A840REE7_9NEIS</name>
<dbReference type="Proteomes" id="UP000543030">
    <property type="component" value="Unassembled WGS sequence"/>
</dbReference>
<reference evidence="2 3" key="1">
    <citation type="submission" date="2020-08" db="EMBL/GenBank/DDBJ databases">
        <title>Genomic Encyclopedia of Type Strains, Phase IV (KMG-IV): sequencing the most valuable type-strain genomes for metagenomic binning, comparative biology and taxonomic classification.</title>
        <authorList>
            <person name="Goeker M."/>
        </authorList>
    </citation>
    <scope>NUCLEOTIDE SEQUENCE [LARGE SCALE GENOMIC DNA]</scope>
    <source>
        <strain evidence="2 3">DSM 18233</strain>
    </source>
</reference>
<dbReference type="InterPro" id="IPR001096">
    <property type="entry name" value="Peptidase_C13"/>
</dbReference>
<feature type="signal peptide" evidence="1">
    <location>
        <begin position="1"/>
        <end position="28"/>
    </location>
</feature>
<comment type="caution">
    <text evidence="2">The sequence shown here is derived from an EMBL/GenBank/DDBJ whole genome shotgun (WGS) entry which is preliminary data.</text>
</comment>
<dbReference type="GO" id="GO:0006508">
    <property type="term" value="P:proteolysis"/>
    <property type="evidence" value="ECO:0007669"/>
    <property type="project" value="InterPro"/>
</dbReference>
<dbReference type="Pfam" id="PF01650">
    <property type="entry name" value="Peptidase_C13"/>
    <property type="match status" value="1"/>
</dbReference>
<accession>A0A840REE7</accession>
<evidence type="ECO:0008006" key="4">
    <source>
        <dbReference type="Google" id="ProtNLM"/>
    </source>
</evidence>
<gene>
    <name evidence="2" type="ORF">HNQ50_001472</name>
</gene>
<sequence>MIYFSHKPRLILTSINLLLCVSFISACATTSRLDTSDMLLMQQISGIKKGTSHNPQMYFLGVAGYQSPSVFSKEVKYVRSTFDLNMGTSNRDITLSNDARDINKLPQASRQTLEKSINGIAAKMDLDKDILAIYMSSHGDPDGNLVLALSEYVTQTVSPAWLKRKLDQAGIRWRLLIVSSCYSGAFADTLASPEALVITAADAKNTSFGCGAADNYTWFGEAFFVHQNWNSRSFHQNFIIATTEIKEKEQHMGFKPSNPQFREGPFIKKQLGILDITP</sequence>
<dbReference type="RefSeq" id="WP_184099031.1">
    <property type="nucleotide sequence ID" value="NZ_JACHHN010000002.1"/>
</dbReference>
<proteinExistence type="predicted"/>
<protein>
    <recommendedName>
        <fullName evidence="4">Peptidase C13 family protein</fullName>
    </recommendedName>
</protein>
<dbReference type="Gene3D" id="3.40.50.1460">
    <property type="match status" value="1"/>
</dbReference>
<feature type="chain" id="PRO_5032477808" description="Peptidase C13 family protein" evidence="1">
    <location>
        <begin position="29"/>
        <end position="278"/>
    </location>
</feature>
<keyword evidence="3" id="KW-1185">Reference proteome</keyword>
<organism evidence="2 3">
    <name type="scientific">Silvimonas terrae</name>
    <dbReference type="NCBI Taxonomy" id="300266"/>
    <lineage>
        <taxon>Bacteria</taxon>
        <taxon>Pseudomonadati</taxon>
        <taxon>Pseudomonadota</taxon>
        <taxon>Betaproteobacteria</taxon>
        <taxon>Neisseriales</taxon>
        <taxon>Chitinibacteraceae</taxon>
        <taxon>Silvimonas</taxon>
    </lineage>
</organism>
<evidence type="ECO:0000313" key="2">
    <source>
        <dbReference type="EMBL" id="MBB5190750.1"/>
    </source>
</evidence>
<dbReference type="EMBL" id="JACHHN010000002">
    <property type="protein sequence ID" value="MBB5190750.1"/>
    <property type="molecule type" value="Genomic_DNA"/>
</dbReference>
<keyword evidence="1" id="KW-0732">Signal</keyword>
<dbReference type="GO" id="GO:0008233">
    <property type="term" value="F:peptidase activity"/>
    <property type="evidence" value="ECO:0007669"/>
    <property type="project" value="InterPro"/>
</dbReference>
<dbReference type="AlphaFoldDB" id="A0A840REE7"/>
<dbReference type="PROSITE" id="PS51257">
    <property type="entry name" value="PROKAR_LIPOPROTEIN"/>
    <property type="match status" value="1"/>
</dbReference>
<evidence type="ECO:0000256" key="1">
    <source>
        <dbReference type="SAM" id="SignalP"/>
    </source>
</evidence>